<dbReference type="Proteomes" id="UP000044806">
    <property type="component" value="Unassembled WGS sequence"/>
</dbReference>
<sequence>MTRVEGKQFAFDKRHQVIGFLHSLNLWDLAFKLLLIHNPFAEAFYGHFQRIVVSCLQRWHNAIDCGIHKAH</sequence>
<protein>
    <submittedName>
        <fullName evidence="1">Uncharacterized protein</fullName>
    </submittedName>
</protein>
<accession>A0A655PW51</accession>
<evidence type="ECO:0000313" key="2">
    <source>
        <dbReference type="Proteomes" id="UP000044806"/>
    </source>
</evidence>
<dbReference type="AlphaFoldDB" id="A0A655PW51"/>
<reference evidence="1 2" key="1">
    <citation type="submission" date="2015-07" db="EMBL/GenBank/DDBJ databases">
        <authorList>
            <consortium name="Pathogen Informatics"/>
        </authorList>
    </citation>
    <scope>NUCLEOTIDE SEQUENCE [LARGE SCALE GENOMIC DNA]</scope>
    <source>
        <strain evidence="1 2">A51</strain>
    </source>
</reference>
<gene>
    <name evidence="1" type="ORF">ERS013165_01279</name>
</gene>
<name>A0A655PW51_VIBCL</name>
<organism evidence="1 2">
    <name type="scientific">Vibrio cholerae</name>
    <dbReference type="NCBI Taxonomy" id="666"/>
    <lineage>
        <taxon>Bacteria</taxon>
        <taxon>Pseudomonadati</taxon>
        <taxon>Pseudomonadota</taxon>
        <taxon>Gammaproteobacteria</taxon>
        <taxon>Vibrionales</taxon>
        <taxon>Vibrionaceae</taxon>
        <taxon>Vibrio</taxon>
    </lineage>
</organism>
<evidence type="ECO:0000313" key="1">
    <source>
        <dbReference type="EMBL" id="CSA31228.1"/>
    </source>
</evidence>
<proteinExistence type="predicted"/>
<dbReference type="EMBL" id="CWOW01000005">
    <property type="protein sequence ID" value="CSA31228.1"/>
    <property type="molecule type" value="Genomic_DNA"/>
</dbReference>